<name>A0ABW3D8E8_9BACL</name>
<dbReference type="InterPro" id="IPR036034">
    <property type="entry name" value="PDZ_sf"/>
</dbReference>
<dbReference type="Gene3D" id="2.40.10.10">
    <property type="entry name" value="Trypsin-like serine proteases"/>
    <property type="match status" value="2"/>
</dbReference>
<dbReference type="InterPro" id="IPR051201">
    <property type="entry name" value="Chloro_Bact_Ser_Proteases"/>
</dbReference>
<dbReference type="Proteomes" id="UP001597120">
    <property type="component" value="Unassembled WGS sequence"/>
</dbReference>
<evidence type="ECO:0000313" key="8">
    <source>
        <dbReference type="EMBL" id="MFD0869723.1"/>
    </source>
</evidence>
<evidence type="ECO:0000256" key="4">
    <source>
        <dbReference type="ARBA" id="ARBA00022825"/>
    </source>
</evidence>
<protein>
    <submittedName>
        <fullName evidence="8">Trypsin-like peptidase domain-containing protein</fullName>
    </submittedName>
</protein>
<keyword evidence="6" id="KW-0472">Membrane</keyword>
<dbReference type="PRINTS" id="PR00834">
    <property type="entry name" value="PROTEASES2C"/>
</dbReference>
<dbReference type="Gene3D" id="2.30.42.10">
    <property type="match status" value="1"/>
</dbReference>
<keyword evidence="2" id="KW-0645">Protease</keyword>
<dbReference type="InterPro" id="IPR009003">
    <property type="entry name" value="Peptidase_S1_PA"/>
</dbReference>
<evidence type="ECO:0000259" key="7">
    <source>
        <dbReference type="PROSITE" id="PS50106"/>
    </source>
</evidence>
<feature type="transmembrane region" description="Helical" evidence="6">
    <location>
        <begin position="111"/>
        <end position="129"/>
    </location>
</feature>
<keyword evidence="9" id="KW-1185">Reference proteome</keyword>
<keyword evidence="6" id="KW-0812">Transmembrane</keyword>
<dbReference type="SUPFAM" id="SSF50156">
    <property type="entry name" value="PDZ domain-like"/>
    <property type="match status" value="1"/>
</dbReference>
<dbReference type="InterPro" id="IPR043504">
    <property type="entry name" value="Peptidase_S1_PA_chymotrypsin"/>
</dbReference>
<sequence>MDDNQKKSGFDDFFNAPKPDSNPKEEDSTNQNSPSSTSSYYYSYGPYKSRPSQEESKSDSSTSLPYRSSTEVEMRAPRPVKPIGLSDDTPSSASASWSVNHERKKSRWKTGFISFLAGALVMGGLMFTADRGNWFSPAQGVMGNGGGNAAATNSNNNGGGSLAQSAAWDSNRPTNIAEIAQMTGPAVVKVETYKQVKAGSGSRNPLMDDPFFRYFFGDDFGVSPNAPQEGSKQAAGMGTGFIFDKSGYILTNEHVINGADEILVTVQGYDEPFKAELLGNSYDLDLAVLKIKGDQDFPYLRMASSEINVGDWVVAIGNPYGFDHTVTVGVLSAKEREIPIQDKQGTRQYKHLLQTDASINPGNSGGPLLNLNGEVVGINTAVSAQAQGIGFAIPISTVQNVLDNLKNGVAIPKEPVPFVGITVANIEKSYLDVLKLDSTEGTIIANVLMGGPGFKAGLKQNDVILTFNGEKVKDMADFKAKVLTTKVGDKVTLGIVRDGQKMDIEVTIGDMNELEQQK</sequence>
<dbReference type="InterPro" id="IPR001940">
    <property type="entry name" value="Peptidase_S1C"/>
</dbReference>
<keyword evidence="4" id="KW-0720">Serine protease</keyword>
<dbReference type="EMBL" id="JBHTIU010000034">
    <property type="protein sequence ID" value="MFD0869723.1"/>
    <property type="molecule type" value="Genomic_DNA"/>
</dbReference>
<feature type="domain" description="PDZ" evidence="7">
    <location>
        <begin position="408"/>
        <end position="499"/>
    </location>
</feature>
<reference evidence="9" key="1">
    <citation type="journal article" date="2019" name="Int. J. Syst. Evol. Microbiol.">
        <title>The Global Catalogue of Microorganisms (GCM) 10K type strain sequencing project: providing services to taxonomists for standard genome sequencing and annotation.</title>
        <authorList>
            <consortium name="The Broad Institute Genomics Platform"/>
            <consortium name="The Broad Institute Genome Sequencing Center for Infectious Disease"/>
            <person name="Wu L."/>
            <person name="Ma J."/>
        </authorList>
    </citation>
    <scope>NUCLEOTIDE SEQUENCE [LARGE SCALE GENOMIC DNA]</scope>
    <source>
        <strain evidence="9">CCUG 57263</strain>
    </source>
</reference>
<feature type="region of interest" description="Disordered" evidence="5">
    <location>
        <begin position="1"/>
        <end position="101"/>
    </location>
</feature>
<evidence type="ECO:0000256" key="6">
    <source>
        <dbReference type="SAM" id="Phobius"/>
    </source>
</evidence>
<accession>A0ABW3D8E8</accession>
<dbReference type="PANTHER" id="PTHR43343:SF3">
    <property type="entry name" value="PROTEASE DO-LIKE 8, CHLOROPLASTIC"/>
    <property type="match status" value="1"/>
</dbReference>
<dbReference type="RefSeq" id="WP_379288181.1">
    <property type="nucleotide sequence ID" value="NZ_JBHTIU010000034.1"/>
</dbReference>
<evidence type="ECO:0000313" key="9">
    <source>
        <dbReference type="Proteomes" id="UP001597120"/>
    </source>
</evidence>
<organism evidence="8 9">
    <name type="scientific">Paenibacillus residui</name>
    <dbReference type="NCBI Taxonomy" id="629724"/>
    <lineage>
        <taxon>Bacteria</taxon>
        <taxon>Bacillati</taxon>
        <taxon>Bacillota</taxon>
        <taxon>Bacilli</taxon>
        <taxon>Bacillales</taxon>
        <taxon>Paenibacillaceae</taxon>
        <taxon>Paenibacillus</taxon>
    </lineage>
</organism>
<dbReference type="Pfam" id="PF13180">
    <property type="entry name" value="PDZ_2"/>
    <property type="match status" value="1"/>
</dbReference>
<comment type="similarity">
    <text evidence="1">Belongs to the peptidase S1C family.</text>
</comment>
<proteinExistence type="inferred from homology"/>
<keyword evidence="6" id="KW-1133">Transmembrane helix</keyword>
<evidence type="ECO:0000256" key="2">
    <source>
        <dbReference type="ARBA" id="ARBA00022670"/>
    </source>
</evidence>
<evidence type="ECO:0000256" key="3">
    <source>
        <dbReference type="ARBA" id="ARBA00022801"/>
    </source>
</evidence>
<dbReference type="SMART" id="SM00228">
    <property type="entry name" value="PDZ"/>
    <property type="match status" value="1"/>
</dbReference>
<dbReference type="PROSITE" id="PS50106">
    <property type="entry name" value="PDZ"/>
    <property type="match status" value="1"/>
</dbReference>
<dbReference type="Pfam" id="PF13365">
    <property type="entry name" value="Trypsin_2"/>
    <property type="match status" value="1"/>
</dbReference>
<dbReference type="InterPro" id="IPR001478">
    <property type="entry name" value="PDZ"/>
</dbReference>
<gene>
    <name evidence="8" type="ORF">ACFQ03_11220</name>
</gene>
<feature type="compositionally biased region" description="Low complexity" evidence="5">
    <location>
        <begin position="33"/>
        <end position="50"/>
    </location>
</feature>
<evidence type="ECO:0000256" key="1">
    <source>
        <dbReference type="ARBA" id="ARBA00010541"/>
    </source>
</evidence>
<dbReference type="SUPFAM" id="SSF50494">
    <property type="entry name" value="Trypsin-like serine proteases"/>
    <property type="match status" value="1"/>
</dbReference>
<keyword evidence="3" id="KW-0378">Hydrolase</keyword>
<feature type="compositionally biased region" description="Basic and acidic residues" evidence="5">
    <location>
        <begin position="1"/>
        <end position="10"/>
    </location>
</feature>
<feature type="compositionally biased region" description="Low complexity" evidence="5">
    <location>
        <begin position="149"/>
        <end position="167"/>
    </location>
</feature>
<feature type="compositionally biased region" description="Polar residues" evidence="5">
    <location>
        <begin position="88"/>
        <end position="99"/>
    </location>
</feature>
<dbReference type="PANTHER" id="PTHR43343">
    <property type="entry name" value="PEPTIDASE S12"/>
    <property type="match status" value="1"/>
</dbReference>
<comment type="caution">
    <text evidence="8">The sequence shown here is derived from an EMBL/GenBank/DDBJ whole genome shotgun (WGS) entry which is preliminary data.</text>
</comment>
<feature type="region of interest" description="Disordered" evidence="5">
    <location>
        <begin position="146"/>
        <end position="168"/>
    </location>
</feature>
<evidence type="ECO:0000256" key="5">
    <source>
        <dbReference type="SAM" id="MobiDB-lite"/>
    </source>
</evidence>